<comment type="caution">
    <text evidence="1">The sequence shown here is derived from an EMBL/GenBank/DDBJ whole genome shotgun (WGS) entry which is preliminary data.</text>
</comment>
<proteinExistence type="predicted"/>
<gene>
    <name evidence="1" type="ORF">AS031_05740</name>
</gene>
<reference evidence="1 2" key="1">
    <citation type="journal article" date="2014" name="Arch. Microbiol.">
        <title>Arthrobacter enclensis sp. nov., isolated from sediment sample.</title>
        <authorList>
            <person name="Dastager S.G."/>
            <person name="Liu Q."/>
            <person name="Tang S.K."/>
            <person name="Krishnamurthi S."/>
            <person name="Lee J.C."/>
            <person name="Li W.J."/>
        </authorList>
    </citation>
    <scope>NUCLEOTIDE SEQUENCE [LARGE SCALE GENOMIC DNA]</scope>
    <source>
        <strain evidence="1 2">NIO-1008</strain>
    </source>
</reference>
<evidence type="ECO:0000313" key="2">
    <source>
        <dbReference type="Proteomes" id="UP000053199"/>
    </source>
</evidence>
<sequence length="72" mass="8041">MTEILCEARVFGTRQQIIQEGKPSFLEHSRIPAMEDAAPLYTQALYRPLTCRISPLSQRESSGEDEAPTCTA</sequence>
<name>A0A0V8IS61_9MICC</name>
<protein>
    <submittedName>
        <fullName evidence="1">Uncharacterized protein</fullName>
    </submittedName>
</protein>
<keyword evidence="2" id="KW-1185">Reference proteome</keyword>
<dbReference type="AlphaFoldDB" id="A0A0V8IS61"/>
<organism evidence="1 2">
    <name type="scientific">Pseudarthrobacter enclensis</name>
    <dbReference type="NCBI Taxonomy" id="993070"/>
    <lineage>
        <taxon>Bacteria</taxon>
        <taxon>Bacillati</taxon>
        <taxon>Actinomycetota</taxon>
        <taxon>Actinomycetes</taxon>
        <taxon>Micrococcales</taxon>
        <taxon>Micrococcaceae</taxon>
        <taxon>Pseudarthrobacter</taxon>
    </lineage>
</organism>
<dbReference type="Proteomes" id="UP000053199">
    <property type="component" value="Unassembled WGS sequence"/>
</dbReference>
<evidence type="ECO:0000313" key="1">
    <source>
        <dbReference type="EMBL" id="KSU77580.1"/>
    </source>
</evidence>
<dbReference type="EMBL" id="LNQM01000002">
    <property type="protein sequence ID" value="KSU77580.1"/>
    <property type="molecule type" value="Genomic_DNA"/>
</dbReference>
<accession>A0A0V8IS61</accession>